<evidence type="ECO:0000256" key="1">
    <source>
        <dbReference type="SAM" id="MobiDB-lite"/>
    </source>
</evidence>
<dbReference type="EMBL" id="CP036317">
    <property type="protein sequence ID" value="QDV16710.1"/>
    <property type="molecule type" value="Genomic_DNA"/>
</dbReference>
<protein>
    <submittedName>
        <fullName evidence="2">Uncharacterized protein</fullName>
    </submittedName>
</protein>
<proteinExistence type="predicted"/>
<feature type="compositionally biased region" description="Basic and acidic residues" evidence="1">
    <location>
        <begin position="25"/>
        <end position="38"/>
    </location>
</feature>
<dbReference type="AlphaFoldDB" id="A0A518FK83"/>
<name>A0A518FK83_9PLAN</name>
<dbReference type="Proteomes" id="UP000320839">
    <property type="component" value="Chromosome"/>
</dbReference>
<sequence>MLRHRMPQRRARFLLPQQEFTGNESKAEKEKKDHENQF</sequence>
<gene>
    <name evidence="2" type="ORF">Pan153_13410</name>
</gene>
<evidence type="ECO:0000313" key="2">
    <source>
        <dbReference type="EMBL" id="QDV16710.1"/>
    </source>
</evidence>
<accession>A0A518FK83</accession>
<feature type="compositionally biased region" description="Basic residues" evidence="1">
    <location>
        <begin position="1"/>
        <end position="12"/>
    </location>
</feature>
<reference evidence="2 3" key="1">
    <citation type="submission" date="2019-02" db="EMBL/GenBank/DDBJ databases">
        <title>Deep-cultivation of Planctomycetes and their phenomic and genomic characterization uncovers novel biology.</title>
        <authorList>
            <person name="Wiegand S."/>
            <person name="Jogler M."/>
            <person name="Boedeker C."/>
            <person name="Pinto D."/>
            <person name="Vollmers J."/>
            <person name="Rivas-Marin E."/>
            <person name="Kohn T."/>
            <person name="Peeters S.H."/>
            <person name="Heuer A."/>
            <person name="Rast P."/>
            <person name="Oberbeckmann S."/>
            <person name="Bunk B."/>
            <person name="Jeske O."/>
            <person name="Meyerdierks A."/>
            <person name="Storesund J.E."/>
            <person name="Kallscheuer N."/>
            <person name="Luecker S."/>
            <person name="Lage O.M."/>
            <person name="Pohl T."/>
            <person name="Merkel B.J."/>
            <person name="Hornburger P."/>
            <person name="Mueller R.-W."/>
            <person name="Bruemmer F."/>
            <person name="Labrenz M."/>
            <person name="Spormann A.M."/>
            <person name="Op den Camp H."/>
            <person name="Overmann J."/>
            <person name="Amann R."/>
            <person name="Jetten M.S.M."/>
            <person name="Mascher T."/>
            <person name="Medema M.H."/>
            <person name="Devos D.P."/>
            <person name="Kaster A.-K."/>
            <person name="Ovreas L."/>
            <person name="Rohde M."/>
            <person name="Galperin M.Y."/>
            <person name="Jogler C."/>
        </authorList>
    </citation>
    <scope>NUCLEOTIDE SEQUENCE [LARGE SCALE GENOMIC DNA]</scope>
    <source>
        <strain evidence="2 3">Pan153</strain>
    </source>
</reference>
<organism evidence="2 3">
    <name type="scientific">Gimesia panareensis</name>
    <dbReference type="NCBI Taxonomy" id="2527978"/>
    <lineage>
        <taxon>Bacteria</taxon>
        <taxon>Pseudomonadati</taxon>
        <taxon>Planctomycetota</taxon>
        <taxon>Planctomycetia</taxon>
        <taxon>Planctomycetales</taxon>
        <taxon>Planctomycetaceae</taxon>
        <taxon>Gimesia</taxon>
    </lineage>
</organism>
<feature type="region of interest" description="Disordered" evidence="1">
    <location>
        <begin position="1"/>
        <end position="38"/>
    </location>
</feature>
<evidence type="ECO:0000313" key="3">
    <source>
        <dbReference type="Proteomes" id="UP000320839"/>
    </source>
</evidence>